<dbReference type="Gene3D" id="1.10.3730.20">
    <property type="match status" value="2"/>
</dbReference>
<feature type="transmembrane region" description="Helical" evidence="1">
    <location>
        <begin position="116"/>
        <end position="134"/>
    </location>
</feature>
<keyword evidence="1" id="KW-0812">Transmembrane</keyword>
<dbReference type="Pfam" id="PF00892">
    <property type="entry name" value="EamA"/>
    <property type="match status" value="1"/>
</dbReference>
<feature type="transmembrane region" description="Helical" evidence="1">
    <location>
        <begin position="61"/>
        <end position="80"/>
    </location>
</feature>
<keyword evidence="1" id="KW-1133">Transmembrane helix</keyword>
<feature type="transmembrane region" description="Helical" evidence="1">
    <location>
        <begin position="260"/>
        <end position="277"/>
    </location>
</feature>
<proteinExistence type="predicted"/>
<feature type="transmembrane region" description="Helical" evidence="1">
    <location>
        <begin position="87"/>
        <end position="110"/>
    </location>
</feature>
<dbReference type="GO" id="GO:0016020">
    <property type="term" value="C:membrane"/>
    <property type="evidence" value="ECO:0007669"/>
    <property type="project" value="InterPro"/>
</dbReference>
<feature type="transmembrane region" description="Helical" evidence="1">
    <location>
        <begin position="203"/>
        <end position="223"/>
    </location>
</feature>
<organism evidence="3 4">
    <name type="scientific">Bordetella genomosp. 2</name>
    <dbReference type="NCBI Taxonomy" id="1983456"/>
    <lineage>
        <taxon>Bacteria</taxon>
        <taxon>Pseudomonadati</taxon>
        <taxon>Pseudomonadota</taxon>
        <taxon>Betaproteobacteria</taxon>
        <taxon>Burkholderiales</taxon>
        <taxon>Alcaligenaceae</taxon>
        <taxon>Bordetella</taxon>
    </lineage>
</organism>
<dbReference type="InterPro" id="IPR000620">
    <property type="entry name" value="EamA_dom"/>
</dbReference>
<dbReference type="InterPro" id="IPR037185">
    <property type="entry name" value="EmrE-like"/>
</dbReference>
<feature type="transmembrane region" description="Helical" evidence="1">
    <location>
        <begin position="229"/>
        <end position="253"/>
    </location>
</feature>
<feature type="transmembrane region" description="Helical" evidence="1">
    <location>
        <begin position="172"/>
        <end position="191"/>
    </location>
</feature>
<dbReference type="RefSeq" id="WP_094806669.1">
    <property type="nucleotide sequence ID" value="NZ_NEVT01000006.1"/>
</dbReference>
<dbReference type="EMBL" id="NEVT01000006">
    <property type="protein sequence ID" value="OZI75668.1"/>
    <property type="molecule type" value="Genomic_DNA"/>
</dbReference>
<feature type="domain" description="EamA" evidence="2">
    <location>
        <begin position="187"/>
        <end position="276"/>
    </location>
</feature>
<gene>
    <name evidence="3" type="ORF">CAL24_10585</name>
</gene>
<feature type="transmembrane region" description="Helical" evidence="1">
    <location>
        <begin position="146"/>
        <end position="166"/>
    </location>
</feature>
<comment type="caution">
    <text evidence="3">The sequence shown here is derived from an EMBL/GenBank/DDBJ whole genome shotgun (WGS) entry which is preliminary data.</text>
</comment>
<protein>
    <recommendedName>
        <fullName evidence="2">EamA domain-containing protein</fullName>
    </recommendedName>
</protein>
<evidence type="ECO:0000256" key="1">
    <source>
        <dbReference type="SAM" id="Phobius"/>
    </source>
</evidence>
<keyword evidence="1" id="KW-0472">Membrane</keyword>
<dbReference type="Proteomes" id="UP000215633">
    <property type="component" value="Unassembled WGS sequence"/>
</dbReference>
<accession>A0A261VNF3</accession>
<sequence>MATLLALWSALIFGLIDFAAALLARRGGAASIAALVQLGGLLLALPVAISVSAGMPAAATLGWGALSGIGTGVGIMFLYLGMRRGQLCVVVPVSAVAAIALPALAGVLFLGERPSAQVYIGIVAAATALWLVSCGDRLRAALQTGGALEGAIAGVGFALQSTAVFMPGDAAGYWPLAANRLAAMCTVAILARSLHLPLSWRSALARPALALGAAAVVSLALYLHAARLGLMSTAVAISSLYPVVPALLGVYVLRERLAPLQVAGLAMAALAVALIAMG</sequence>
<feature type="transmembrane region" description="Helical" evidence="1">
    <location>
        <begin position="31"/>
        <end position="55"/>
    </location>
</feature>
<evidence type="ECO:0000313" key="3">
    <source>
        <dbReference type="EMBL" id="OZI75668.1"/>
    </source>
</evidence>
<reference evidence="4" key="1">
    <citation type="submission" date="2017-05" db="EMBL/GenBank/DDBJ databases">
        <title>Complete and WGS of Bordetella genogroups.</title>
        <authorList>
            <person name="Spilker T."/>
            <person name="Lipuma J."/>
        </authorList>
    </citation>
    <scope>NUCLEOTIDE SEQUENCE [LARGE SCALE GENOMIC DNA]</scope>
    <source>
        <strain evidence="4">AU8256</strain>
    </source>
</reference>
<feature type="transmembrane region" description="Helical" evidence="1">
    <location>
        <begin position="6"/>
        <end position="24"/>
    </location>
</feature>
<evidence type="ECO:0000313" key="4">
    <source>
        <dbReference type="Proteomes" id="UP000215633"/>
    </source>
</evidence>
<name>A0A261VNF3_9BORD</name>
<evidence type="ECO:0000259" key="2">
    <source>
        <dbReference type="Pfam" id="PF00892"/>
    </source>
</evidence>
<dbReference type="SUPFAM" id="SSF103481">
    <property type="entry name" value="Multidrug resistance efflux transporter EmrE"/>
    <property type="match status" value="2"/>
</dbReference>
<dbReference type="AlphaFoldDB" id="A0A261VNF3"/>
<keyword evidence="4" id="KW-1185">Reference proteome</keyword>